<comment type="caution">
    <text evidence="1">The sequence shown here is derived from an EMBL/GenBank/DDBJ whole genome shotgun (WGS) entry which is preliminary data.</text>
</comment>
<protein>
    <submittedName>
        <fullName evidence="1">Uncharacterized protein</fullName>
    </submittedName>
</protein>
<gene>
    <name evidence="1" type="ORF">AVEN_272212_1</name>
</gene>
<dbReference type="Proteomes" id="UP000499080">
    <property type="component" value="Unassembled WGS sequence"/>
</dbReference>
<keyword evidence="2" id="KW-1185">Reference proteome</keyword>
<reference evidence="1 2" key="1">
    <citation type="journal article" date="2019" name="Sci. Rep.">
        <title>Orb-weaving spider Araneus ventricosus genome elucidates the spidroin gene catalogue.</title>
        <authorList>
            <person name="Kono N."/>
            <person name="Nakamura H."/>
            <person name="Ohtoshi R."/>
            <person name="Moran D.A.P."/>
            <person name="Shinohara A."/>
            <person name="Yoshida Y."/>
            <person name="Fujiwara M."/>
            <person name="Mori M."/>
            <person name="Tomita M."/>
            <person name="Arakawa K."/>
        </authorList>
    </citation>
    <scope>NUCLEOTIDE SEQUENCE [LARGE SCALE GENOMIC DNA]</scope>
</reference>
<organism evidence="1 2">
    <name type="scientific">Araneus ventricosus</name>
    <name type="common">Orbweaver spider</name>
    <name type="synonym">Epeira ventricosa</name>
    <dbReference type="NCBI Taxonomy" id="182803"/>
    <lineage>
        <taxon>Eukaryota</taxon>
        <taxon>Metazoa</taxon>
        <taxon>Ecdysozoa</taxon>
        <taxon>Arthropoda</taxon>
        <taxon>Chelicerata</taxon>
        <taxon>Arachnida</taxon>
        <taxon>Araneae</taxon>
        <taxon>Araneomorphae</taxon>
        <taxon>Entelegynae</taxon>
        <taxon>Araneoidea</taxon>
        <taxon>Araneidae</taxon>
        <taxon>Araneus</taxon>
    </lineage>
</organism>
<evidence type="ECO:0000313" key="2">
    <source>
        <dbReference type="Proteomes" id="UP000499080"/>
    </source>
</evidence>
<name>A0A4Y2SEM9_ARAVE</name>
<proteinExistence type="predicted"/>
<sequence length="89" mass="9718">MNPIVTVREILERHMKQKSPVLSSSESNNEGACSRSLLNPIVKVWEIMERHVQQKSPVPSSSESYSEGTGNSVNVRATEVSCAVKFGGS</sequence>
<dbReference type="AlphaFoldDB" id="A0A4Y2SEM9"/>
<dbReference type="EMBL" id="BGPR01021424">
    <property type="protein sequence ID" value="GBN86702.1"/>
    <property type="molecule type" value="Genomic_DNA"/>
</dbReference>
<evidence type="ECO:0000313" key="1">
    <source>
        <dbReference type="EMBL" id="GBN86702.1"/>
    </source>
</evidence>
<accession>A0A4Y2SEM9</accession>